<keyword evidence="4" id="KW-1185">Reference proteome</keyword>
<keyword evidence="2" id="KW-0472">Membrane</keyword>
<comment type="caution">
    <text evidence="3">The sequence shown here is derived from an EMBL/GenBank/DDBJ whole genome shotgun (WGS) entry which is preliminary data.</text>
</comment>
<dbReference type="EMBL" id="JARIHO010000041">
    <property type="protein sequence ID" value="KAJ7327583.1"/>
    <property type="molecule type" value="Genomic_DNA"/>
</dbReference>
<keyword evidence="2" id="KW-1133">Transmembrane helix</keyword>
<evidence type="ECO:0000256" key="2">
    <source>
        <dbReference type="SAM" id="Phobius"/>
    </source>
</evidence>
<gene>
    <name evidence="3" type="ORF">DFH08DRAFT_816424</name>
</gene>
<evidence type="ECO:0000313" key="4">
    <source>
        <dbReference type="Proteomes" id="UP001218218"/>
    </source>
</evidence>
<evidence type="ECO:0000313" key="3">
    <source>
        <dbReference type="EMBL" id="KAJ7327583.1"/>
    </source>
</evidence>
<feature type="region of interest" description="Disordered" evidence="1">
    <location>
        <begin position="1"/>
        <end position="28"/>
    </location>
</feature>
<organism evidence="3 4">
    <name type="scientific">Mycena albidolilacea</name>
    <dbReference type="NCBI Taxonomy" id="1033008"/>
    <lineage>
        <taxon>Eukaryota</taxon>
        <taxon>Fungi</taxon>
        <taxon>Dikarya</taxon>
        <taxon>Basidiomycota</taxon>
        <taxon>Agaricomycotina</taxon>
        <taxon>Agaricomycetes</taxon>
        <taxon>Agaricomycetidae</taxon>
        <taxon>Agaricales</taxon>
        <taxon>Marasmiineae</taxon>
        <taxon>Mycenaceae</taxon>
        <taxon>Mycena</taxon>
    </lineage>
</organism>
<name>A0AAD6ZL29_9AGAR</name>
<accession>A0AAD6ZL29</accession>
<protein>
    <submittedName>
        <fullName evidence="3">Uncharacterized protein</fullName>
    </submittedName>
</protein>
<feature type="compositionally biased region" description="Polar residues" evidence="1">
    <location>
        <begin position="1"/>
        <end position="13"/>
    </location>
</feature>
<keyword evidence="2" id="KW-0812">Transmembrane</keyword>
<feature type="transmembrane region" description="Helical" evidence="2">
    <location>
        <begin position="194"/>
        <end position="219"/>
    </location>
</feature>
<evidence type="ECO:0000256" key="1">
    <source>
        <dbReference type="SAM" id="MobiDB-lite"/>
    </source>
</evidence>
<proteinExistence type="predicted"/>
<sequence length="257" mass="28404">MSATSSQPPTTQRSEQRNGSGQGYGHGGPQYGLVNLGSRYPWSVPFLNRGFAQSHPEPPGGSQGMRSRVALHWPSASAPVAPRPCVKITAWRILNTSVLFVLGTYKAVATYLGETAVPTNLDWMIGVVWALMCAHTAVIEAYLVSIVEQEAPSIAPWFFTTDWSRRRCLGEFIGHLRDGNFDFPSSNSLDHGHAILVVIAGLLLQMLIGLGILALLMAYGTQLRRLYNTVRIPRFYDTLFHSSDWLWQGATTRKMIT</sequence>
<dbReference type="Proteomes" id="UP001218218">
    <property type="component" value="Unassembled WGS sequence"/>
</dbReference>
<reference evidence="3" key="1">
    <citation type="submission" date="2023-03" db="EMBL/GenBank/DDBJ databases">
        <title>Massive genome expansion in bonnet fungi (Mycena s.s.) driven by repeated elements and novel gene families across ecological guilds.</title>
        <authorList>
            <consortium name="Lawrence Berkeley National Laboratory"/>
            <person name="Harder C.B."/>
            <person name="Miyauchi S."/>
            <person name="Viragh M."/>
            <person name="Kuo A."/>
            <person name="Thoen E."/>
            <person name="Andreopoulos B."/>
            <person name="Lu D."/>
            <person name="Skrede I."/>
            <person name="Drula E."/>
            <person name="Henrissat B."/>
            <person name="Morin E."/>
            <person name="Kohler A."/>
            <person name="Barry K."/>
            <person name="LaButti K."/>
            <person name="Morin E."/>
            <person name="Salamov A."/>
            <person name="Lipzen A."/>
            <person name="Mereny Z."/>
            <person name="Hegedus B."/>
            <person name="Baldrian P."/>
            <person name="Stursova M."/>
            <person name="Weitz H."/>
            <person name="Taylor A."/>
            <person name="Grigoriev I.V."/>
            <person name="Nagy L.G."/>
            <person name="Martin F."/>
            <person name="Kauserud H."/>
        </authorList>
    </citation>
    <scope>NUCLEOTIDE SEQUENCE</scope>
    <source>
        <strain evidence="3">CBHHK002</strain>
    </source>
</reference>
<dbReference type="AlphaFoldDB" id="A0AAD6ZL29"/>